<dbReference type="EMBL" id="CADCTU010000166">
    <property type="protein sequence ID" value="CAA9300498.1"/>
    <property type="molecule type" value="Genomic_DNA"/>
</dbReference>
<sequence length="93" mass="10485">MDGYQFFEEYRDDARRESAGNVIAVNMADGSFIQEGGICYKAVCPAPDHREPNSPVIMALFNVEYLGARCAPVDEQRARDVHPALFEYLERLA</sequence>
<evidence type="ECO:0000313" key="1">
    <source>
        <dbReference type="EMBL" id="CAA9300498.1"/>
    </source>
</evidence>
<dbReference type="AlphaFoldDB" id="A0A6J4KAJ7"/>
<name>A0A6J4KAJ7_9BACT</name>
<accession>A0A6J4KAJ7</accession>
<organism evidence="1">
    <name type="scientific">uncultured Gemmatimonadaceae bacterium</name>
    <dbReference type="NCBI Taxonomy" id="246130"/>
    <lineage>
        <taxon>Bacteria</taxon>
        <taxon>Pseudomonadati</taxon>
        <taxon>Gemmatimonadota</taxon>
        <taxon>Gemmatimonadia</taxon>
        <taxon>Gemmatimonadales</taxon>
        <taxon>Gemmatimonadaceae</taxon>
        <taxon>environmental samples</taxon>
    </lineage>
</organism>
<gene>
    <name evidence="1" type="ORF">AVDCRST_MAG11-793</name>
</gene>
<reference evidence="1" key="1">
    <citation type="submission" date="2020-02" db="EMBL/GenBank/DDBJ databases">
        <authorList>
            <person name="Meier V. D."/>
        </authorList>
    </citation>
    <scope>NUCLEOTIDE SEQUENCE</scope>
    <source>
        <strain evidence="1">AVDCRST_MAG11</strain>
    </source>
</reference>
<protein>
    <submittedName>
        <fullName evidence="1">Uncharacterized protein</fullName>
    </submittedName>
</protein>
<proteinExistence type="predicted"/>